<feature type="compositionally biased region" description="Basic and acidic residues" evidence="2">
    <location>
        <begin position="188"/>
        <end position="207"/>
    </location>
</feature>
<proteinExistence type="predicted"/>
<dbReference type="InterPro" id="IPR011051">
    <property type="entry name" value="RmlC_Cupin_sf"/>
</dbReference>
<dbReference type="GO" id="GO:0000271">
    <property type="term" value="P:polysaccharide biosynthetic process"/>
    <property type="evidence" value="ECO:0007669"/>
    <property type="project" value="TreeGrafter"/>
</dbReference>
<gene>
    <name evidence="3" type="primary">rmlC</name>
</gene>
<dbReference type="EMBL" id="JF911490">
    <property type="protein sequence ID" value="AEO88335.1"/>
    <property type="molecule type" value="Genomic_DNA"/>
</dbReference>
<sequence length="207" mass="23282">MTDNFFGKTLAARKVEAIPGMLEFDIPVHGDNRGWFKENFQKEKMLPLGFPESFFAEGKLQNNVSFSRKNVLRGLHAEPWDKYISVADGGKVLGSWVDLREGETFGNTYQTVIDASKGIFVPRGVANGFQVLSDTVSYSYLVNDYWALELKPKYAFVNYADPSLGIEWENIAEAEVSEAEVSEAEVSEADKHHPLLKDVKPLKKEDL</sequence>
<dbReference type="GO" id="GO:0005829">
    <property type="term" value="C:cytosol"/>
    <property type="evidence" value="ECO:0007669"/>
    <property type="project" value="TreeGrafter"/>
</dbReference>
<name>G3GFM9_STREE</name>
<dbReference type="InterPro" id="IPR000888">
    <property type="entry name" value="RmlC-like"/>
</dbReference>
<dbReference type="SUPFAM" id="SSF51182">
    <property type="entry name" value="RmlC-like cupins"/>
    <property type="match status" value="1"/>
</dbReference>
<dbReference type="PANTHER" id="PTHR21047">
    <property type="entry name" value="DTDP-6-DEOXY-D-GLUCOSE-3,5 EPIMERASE"/>
    <property type="match status" value="1"/>
</dbReference>
<accession>G3GFM9</accession>
<protein>
    <submittedName>
        <fullName evidence="3">dTDP-4-keto-6-deoxy-D-glucose 3,5-epimerase</fullName>
    </submittedName>
</protein>
<organism evidence="3">
    <name type="scientific">Streptococcus pneumoniae</name>
    <dbReference type="NCBI Taxonomy" id="1313"/>
    <lineage>
        <taxon>Bacteria</taxon>
        <taxon>Bacillati</taxon>
        <taxon>Bacillota</taxon>
        <taxon>Bacilli</taxon>
        <taxon>Lactobacillales</taxon>
        <taxon>Streptococcaceae</taxon>
        <taxon>Streptococcus</taxon>
    </lineage>
</organism>
<evidence type="ECO:0000313" key="3">
    <source>
        <dbReference type="EMBL" id="AEO88335.1"/>
    </source>
</evidence>
<reference evidence="3" key="1">
    <citation type="journal article" date="2011" name="PLoS ONE">
        <title>Sequence Diversity within the Capsular Genes of Streptococcus pneumoniae Serogroup 6 and 19.</title>
        <authorList>
            <person name="Elberse K.E."/>
            <person name="Witteveen S."/>
            <person name="van der Heide H."/>
            <person name="van de Pol I."/>
            <person name="Schot C."/>
            <person name="van der Ende A."/>
            <person name="Berbers G."/>
            <person name="Schouls L."/>
        </authorList>
    </citation>
    <scope>NUCLEOTIDE SEQUENCE</scope>
</reference>
<dbReference type="Gene3D" id="2.60.120.10">
    <property type="entry name" value="Jelly Rolls"/>
    <property type="match status" value="1"/>
</dbReference>
<dbReference type="AlphaFoldDB" id="G3GFM9"/>
<feature type="site" description="Participates in a stacking interaction with the thymidine ring of dTDP-4-oxo-6-deoxyglucose" evidence="1">
    <location>
        <position position="146"/>
    </location>
</feature>
<dbReference type="PANTHER" id="PTHR21047:SF2">
    <property type="entry name" value="THYMIDINE DIPHOSPHO-4-KETO-RHAMNOSE 3,5-EPIMERASE"/>
    <property type="match status" value="1"/>
</dbReference>
<dbReference type="InterPro" id="IPR014710">
    <property type="entry name" value="RmlC-like_jellyroll"/>
</dbReference>
<feature type="region of interest" description="Disordered" evidence="2">
    <location>
        <begin position="182"/>
        <end position="207"/>
    </location>
</feature>
<evidence type="ECO:0000256" key="1">
    <source>
        <dbReference type="PIRSR" id="PIRSR600888-3"/>
    </source>
</evidence>
<dbReference type="GO" id="GO:0008830">
    <property type="term" value="F:dTDP-4-dehydrorhamnose 3,5-epimerase activity"/>
    <property type="evidence" value="ECO:0007669"/>
    <property type="project" value="InterPro"/>
</dbReference>
<dbReference type="GO" id="GO:0019305">
    <property type="term" value="P:dTDP-rhamnose biosynthetic process"/>
    <property type="evidence" value="ECO:0007669"/>
    <property type="project" value="TreeGrafter"/>
</dbReference>
<evidence type="ECO:0000256" key="2">
    <source>
        <dbReference type="SAM" id="MobiDB-lite"/>
    </source>
</evidence>
<dbReference type="Pfam" id="PF00908">
    <property type="entry name" value="dTDP_sugar_isom"/>
    <property type="match status" value="1"/>
</dbReference>